<reference evidence="3" key="1">
    <citation type="submission" date="2016-10" db="EMBL/GenBank/DDBJ databases">
        <authorList>
            <person name="Varghese N."/>
            <person name="Submissions S."/>
        </authorList>
    </citation>
    <scope>NUCLEOTIDE SEQUENCE [LARGE SCALE GENOMIC DNA]</scope>
    <source>
        <strain evidence="3">CGMCC 1.8711</strain>
    </source>
</reference>
<keyword evidence="2" id="KW-0238">DNA-binding</keyword>
<keyword evidence="3" id="KW-1185">Reference proteome</keyword>
<evidence type="ECO:0000313" key="3">
    <source>
        <dbReference type="Proteomes" id="UP000243250"/>
    </source>
</evidence>
<dbReference type="Pfam" id="PF03551">
    <property type="entry name" value="PadR"/>
    <property type="match status" value="1"/>
</dbReference>
<dbReference type="SUPFAM" id="SSF46785">
    <property type="entry name" value="Winged helix' DNA-binding domain"/>
    <property type="match status" value="1"/>
</dbReference>
<name>A0A1I6FVV9_9EURY</name>
<dbReference type="GO" id="GO:0003677">
    <property type="term" value="F:DNA binding"/>
    <property type="evidence" value="ECO:0007669"/>
    <property type="project" value="UniProtKB-KW"/>
</dbReference>
<dbReference type="STRING" id="555875.SAMN04488124_0400"/>
<dbReference type="EMBL" id="FOYS01000001">
    <property type="protein sequence ID" value="SFR34061.1"/>
    <property type="molecule type" value="Genomic_DNA"/>
</dbReference>
<feature type="domain" description="Transcription regulator PadR N-terminal" evidence="1">
    <location>
        <begin position="133"/>
        <end position="195"/>
    </location>
</feature>
<dbReference type="Gene3D" id="1.10.10.10">
    <property type="entry name" value="Winged helix-like DNA-binding domain superfamily/Winged helix DNA-binding domain"/>
    <property type="match status" value="1"/>
</dbReference>
<dbReference type="InterPro" id="IPR036388">
    <property type="entry name" value="WH-like_DNA-bd_sf"/>
</dbReference>
<dbReference type="Proteomes" id="UP000243250">
    <property type="component" value="Unassembled WGS sequence"/>
</dbReference>
<evidence type="ECO:0000313" key="2">
    <source>
        <dbReference type="EMBL" id="SFR34061.1"/>
    </source>
</evidence>
<dbReference type="OrthoDB" id="190025at2157"/>
<dbReference type="InterPro" id="IPR036390">
    <property type="entry name" value="WH_DNA-bd_sf"/>
</dbReference>
<evidence type="ECO:0000259" key="1">
    <source>
        <dbReference type="Pfam" id="PF03551"/>
    </source>
</evidence>
<proteinExistence type="predicted"/>
<dbReference type="AlphaFoldDB" id="A0A1I6FVV9"/>
<sequence length="223" mass="25000">MSNDNTDPNAGKRLITDGGHDPVDAIAGFIRENVDPGDWCIYTAKRIAKGTELSGAEAGYWCSRIVGSDPRFDPIDLDPDLVLERYTNNSCTVRWRVRHLRTARLVADGGVRWGDLTEFQQRLLLETIAFERVEDEPPIGLELKEILSAFYEQEVNHGRLYPNLDTLVEKGLMEKRQVDRRSNHYVPTSSGRDLVRRTMKDAVSRVLGGEVSGLAATDGGRDE</sequence>
<dbReference type="InterPro" id="IPR005149">
    <property type="entry name" value="Tscrpt_reg_PadR_N"/>
</dbReference>
<protein>
    <submittedName>
        <fullName evidence="2">DNA-binding transcriptional regulator, PadR family</fullName>
    </submittedName>
</protein>
<organism evidence="2 3">
    <name type="scientific">Halogeometricum limi</name>
    <dbReference type="NCBI Taxonomy" id="555875"/>
    <lineage>
        <taxon>Archaea</taxon>
        <taxon>Methanobacteriati</taxon>
        <taxon>Methanobacteriota</taxon>
        <taxon>Stenosarchaea group</taxon>
        <taxon>Halobacteria</taxon>
        <taxon>Halobacteriales</taxon>
        <taxon>Haloferacaceae</taxon>
        <taxon>Halogeometricum</taxon>
    </lineage>
</organism>
<accession>A0A1I6FVV9</accession>
<gene>
    <name evidence="2" type="ORF">SAMN04488124_0400</name>
</gene>